<organism evidence="7 8">
    <name type="scientific">Aquibacillus rhizosphaerae</name>
    <dbReference type="NCBI Taxonomy" id="3051431"/>
    <lineage>
        <taxon>Bacteria</taxon>
        <taxon>Bacillati</taxon>
        <taxon>Bacillota</taxon>
        <taxon>Bacilli</taxon>
        <taxon>Bacillales</taxon>
        <taxon>Bacillaceae</taxon>
        <taxon>Aquibacillus</taxon>
    </lineage>
</organism>
<name>A0ABT7L5J1_9BACI</name>
<dbReference type="Pfam" id="PF03807">
    <property type="entry name" value="F420_oxidored"/>
    <property type="match status" value="1"/>
</dbReference>
<evidence type="ECO:0000259" key="5">
    <source>
        <dbReference type="Pfam" id="PF03807"/>
    </source>
</evidence>
<keyword evidence="2 4" id="KW-0641">Proline biosynthesis</keyword>
<dbReference type="NCBIfam" id="TIGR00112">
    <property type="entry name" value="proC"/>
    <property type="match status" value="1"/>
</dbReference>
<dbReference type="SUPFAM" id="SSF48179">
    <property type="entry name" value="6-phosphogluconate dehydrogenase C-terminal domain-like"/>
    <property type="match status" value="1"/>
</dbReference>
<accession>A0ABT7L5J1</accession>
<keyword evidence="2 4" id="KW-0560">Oxidoreductase</keyword>
<dbReference type="InterPro" id="IPR028939">
    <property type="entry name" value="P5C_Rdtase_cat_N"/>
</dbReference>
<keyword evidence="2 4" id="KW-0521">NADP</keyword>
<evidence type="ECO:0000313" key="7">
    <source>
        <dbReference type="EMBL" id="MDL4841126.1"/>
    </source>
</evidence>
<dbReference type="InterPro" id="IPR000304">
    <property type="entry name" value="Pyrroline-COOH_reductase"/>
</dbReference>
<comment type="pathway">
    <text evidence="2 4">Amino-acid biosynthesis; L-proline biosynthesis; L-proline from L-glutamate 5-semialdehyde: step 1/1.</text>
</comment>
<dbReference type="Gene3D" id="3.40.50.720">
    <property type="entry name" value="NAD(P)-binding Rossmann-like Domain"/>
    <property type="match status" value="1"/>
</dbReference>
<dbReference type="Gene3D" id="1.10.3730.10">
    <property type="entry name" value="ProC C-terminal domain-like"/>
    <property type="match status" value="1"/>
</dbReference>
<keyword evidence="2" id="KW-0963">Cytoplasm</keyword>
<evidence type="ECO:0000259" key="6">
    <source>
        <dbReference type="Pfam" id="PF14748"/>
    </source>
</evidence>
<keyword evidence="8" id="KW-1185">Reference proteome</keyword>
<dbReference type="EMBL" id="JASTZU010000037">
    <property type="protein sequence ID" value="MDL4841126.1"/>
    <property type="molecule type" value="Genomic_DNA"/>
</dbReference>
<comment type="subcellular location">
    <subcellularLocation>
        <location evidence="2">Cytoplasm</location>
    </subcellularLocation>
</comment>
<protein>
    <recommendedName>
        <fullName evidence="2 3">Pyrroline-5-carboxylate reductase</fullName>
        <shortName evidence="2">P5C reductase</shortName>
        <shortName evidence="2">P5CR</shortName>
        <ecNumber evidence="2 3">1.5.1.2</ecNumber>
    </recommendedName>
    <alternativeName>
        <fullName evidence="2">PCA reductase</fullName>
    </alternativeName>
</protein>
<dbReference type="Proteomes" id="UP001235343">
    <property type="component" value="Unassembled WGS sequence"/>
</dbReference>
<dbReference type="InterPro" id="IPR008927">
    <property type="entry name" value="6-PGluconate_DH-like_C_sf"/>
</dbReference>
<comment type="similarity">
    <text evidence="1 2 4">Belongs to the pyrroline-5-carboxylate reductase family.</text>
</comment>
<evidence type="ECO:0000313" key="8">
    <source>
        <dbReference type="Proteomes" id="UP001235343"/>
    </source>
</evidence>
<proteinExistence type="inferred from homology"/>
<dbReference type="PROSITE" id="PS00521">
    <property type="entry name" value="P5CR"/>
    <property type="match status" value="1"/>
</dbReference>
<reference evidence="7 8" key="1">
    <citation type="submission" date="2023-06" db="EMBL/GenBank/DDBJ databases">
        <title>Aquibacillus rhizosphaerae LR5S19.</title>
        <authorList>
            <person name="Sun J.-Q."/>
        </authorList>
    </citation>
    <scope>NUCLEOTIDE SEQUENCE [LARGE SCALE GENOMIC DNA]</scope>
    <source>
        <strain evidence="7 8">LR5S19</strain>
    </source>
</reference>
<sequence length="264" mass="28322">MISTVNRVLFIGAGRMAQAIIKGLVQQSDFHIAVTNNGDEQRLNYVKEKFGVEIVESWREEIETTDVIVLALPPEAHGSLLNELANFIDKHLIVTVAAGIDPAYLEKSLPEGTPVAWMMPNTAAELGKSMTLYTCGTHTNSSHEELLQQMLSGIGSYEKVTEQQIHELTPITGSAPAFVYAMADTLINCAMESGVTEQQARKLVAEMIGGAASMLKTGESPKQLADNVATPGGVTAAGLDVLDRNNFDGLISGAIDACHKRAKI</sequence>
<dbReference type="InterPro" id="IPR053790">
    <property type="entry name" value="P5CR-like_CS"/>
</dbReference>
<comment type="catalytic activity">
    <reaction evidence="2 4">
        <text>L-proline + NADP(+) = (S)-1-pyrroline-5-carboxylate + NADPH + 2 H(+)</text>
        <dbReference type="Rhea" id="RHEA:14109"/>
        <dbReference type="ChEBI" id="CHEBI:15378"/>
        <dbReference type="ChEBI" id="CHEBI:17388"/>
        <dbReference type="ChEBI" id="CHEBI:57783"/>
        <dbReference type="ChEBI" id="CHEBI:58349"/>
        <dbReference type="ChEBI" id="CHEBI:60039"/>
        <dbReference type="EC" id="1.5.1.2"/>
    </reaction>
</comment>
<feature type="domain" description="Pyrroline-5-carboxylate reductase catalytic N-terminal" evidence="5">
    <location>
        <begin position="8"/>
        <end position="99"/>
    </location>
</feature>
<dbReference type="EC" id="1.5.1.2" evidence="2 3"/>
<evidence type="ECO:0000256" key="3">
    <source>
        <dbReference type="NCBIfam" id="TIGR00112"/>
    </source>
</evidence>
<keyword evidence="2 4" id="KW-0028">Amino-acid biosynthesis</keyword>
<evidence type="ECO:0000256" key="1">
    <source>
        <dbReference type="ARBA" id="ARBA00005525"/>
    </source>
</evidence>
<dbReference type="GO" id="GO:0004735">
    <property type="term" value="F:pyrroline-5-carboxylate reductase activity"/>
    <property type="evidence" value="ECO:0007669"/>
    <property type="project" value="UniProtKB-EC"/>
</dbReference>
<dbReference type="SUPFAM" id="SSF51735">
    <property type="entry name" value="NAD(P)-binding Rossmann-fold domains"/>
    <property type="match status" value="1"/>
</dbReference>
<comment type="catalytic activity">
    <reaction evidence="2">
        <text>L-proline + NAD(+) = (S)-1-pyrroline-5-carboxylate + NADH + 2 H(+)</text>
        <dbReference type="Rhea" id="RHEA:14105"/>
        <dbReference type="ChEBI" id="CHEBI:15378"/>
        <dbReference type="ChEBI" id="CHEBI:17388"/>
        <dbReference type="ChEBI" id="CHEBI:57540"/>
        <dbReference type="ChEBI" id="CHEBI:57945"/>
        <dbReference type="ChEBI" id="CHEBI:60039"/>
        <dbReference type="EC" id="1.5.1.2"/>
    </reaction>
</comment>
<gene>
    <name evidence="2 7" type="primary">proC</name>
    <name evidence="7" type="ORF">QQS35_11750</name>
</gene>
<dbReference type="PIRSF" id="PIRSF000193">
    <property type="entry name" value="Pyrrol-5-carb_rd"/>
    <property type="match status" value="1"/>
</dbReference>
<dbReference type="InterPro" id="IPR036291">
    <property type="entry name" value="NAD(P)-bd_dom_sf"/>
</dbReference>
<dbReference type="HAMAP" id="MF_01925">
    <property type="entry name" value="P5C_reductase"/>
    <property type="match status" value="1"/>
</dbReference>
<feature type="domain" description="Pyrroline-5-carboxylate reductase dimerisation" evidence="6">
    <location>
        <begin position="162"/>
        <end position="263"/>
    </location>
</feature>
<evidence type="ECO:0000256" key="4">
    <source>
        <dbReference type="RuleBase" id="RU003903"/>
    </source>
</evidence>
<comment type="caution">
    <text evidence="7">The sequence shown here is derived from an EMBL/GenBank/DDBJ whole genome shotgun (WGS) entry which is preliminary data.</text>
</comment>
<comment type="function">
    <text evidence="2">Catalyzes the reduction of 1-pyrroline-5-carboxylate (PCA) to L-proline.</text>
</comment>
<dbReference type="RefSeq" id="WP_285932336.1">
    <property type="nucleotide sequence ID" value="NZ_JASTZU010000037.1"/>
</dbReference>
<dbReference type="PANTHER" id="PTHR11645">
    <property type="entry name" value="PYRROLINE-5-CARBOXYLATE REDUCTASE"/>
    <property type="match status" value="1"/>
</dbReference>
<dbReference type="Pfam" id="PF14748">
    <property type="entry name" value="P5CR_dimer"/>
    <property type="match status" value="1"/>
</dbReference>
<dbReference type="PANTHER" id="PTHR11645:SF49">
    <property type="entry name" value="PYRROLINE-5-CARBOXYLATE REDUCTASE 1"/>
    <property type="match status" value="1"/>
</dbReference>
<evidence type="ECO:0000256" key="2">
    <source>
        <dbReference type="HAMAP-Rule" id="MF_01925"/>
    </source>
</evidence>
<dbReference type="InterPro" id="IPR029036">
    <property type="entry name" value="P5CR_dimer"/>
</dbReference>